<accession>A0A8H7VZ77</accession>
<keyword evidence="1" id="KW-0378">Hydrolase</keyword>
<evidence type="ECO:0000256" key="6">
    <source>
        <dbReference type="SAM" id="MobiDB-lite"/>
    </source>
</evidence>
<dbReference type="Gene3D" id="3.30.870.10">
    <property type="entry name" value="Endonuclease Chain A"/>
    <property type="match status" value="1"/>
</dbReference>
<dbReference type="InterPro" id="IPR051406">
    <property type="entry name" value="PLD_domain"/>
</dbReference>
<dbReference type="GO" id="GO:0016891">
    <property type="term" value="F:RNA endonuclease activity producing 5'-phosphomonoesters, hydrolytic mechanism"/>
    <property type="evidence" value="ECO:0007669"/>
    <property type="project" value="TreeGrafter"/>
</dbReference>
<keyword evidence="2" id="KW-0442">Lipid degradation</keyword>
<name>A0A8H7VZ77_9FUNG</name>
<dbReference type="InterPro" id="IPR025202">
    <property type="entry name" value="PLD-like_dom"/>
</dbReference>
<reference evidence="8" key="1">
    <citation type="submission" date="2021-01" db="EMBL/GenBank/DDBJ databases">
        <title>Metabolic potential, ecology and presence of endohyphal bacteria is reflected in genomic diversity of Mucoromycotina.</title>
        <authorList>
            <person name="Muszewska A."/>
            <person name="Okrasinska A."/>
            <person name="Steczkiewicz K."/>
            <person name="Drgas O."/>
            <person name="Orlowska M."/>
            <person name="Perlinska-Lenart U."/>
            <person name="Aleksandrzak-Piekarczyk T."/>
            <person name="Szatraj K."/>
            <person name="Zielenkiewicz U."/>
            <person name="Pilsyk S."/>
            <person name="Malc E."/>
            <person name="Mieczkowski P."/>
            <person name="Kruszewska J.S."/>
            <person name="Biernat P."/>
            <person name="Pawlowska J."/>
        </authorList>
    </citation>
    <scope>NUCLEOTIDE SEQUENCE</scope>
    <source>
        <strain evidence="8">WA0000018081</strain>
    </source>
</reference>
<dbReference type="PANTHER" id="PTHR43856">
    <property type="entry name" value="CARDIOLIPIN HYDROLASE"/>
    <property type="match status" value="1"/>
</dbReference>
<dbReference type="SUPFAM" id="SSF56024">
    <property type="entry name" value="Phospholipase D/nuclease"/>
    <property type="match status" value="1"/>
</dbReference>
<dbReference type="CDD" id="cd09171">
    <property type="entry name" value="PLDc_vPLD6_like"/>
    <property type="match status" value="1"/>
</dbReference>
<dbReference type="AlphaFoldDB" id="A0A8H7VZ77"/>
<dbReference type="Proteomes" id="UP000613177">
    <property type="component" value="Unassembled WGS sequence"/>
</dbReference>
<evidence type="ECO:0000256" key="4">
    <source>
        <dbReference type="ARBA" id="ARBA00038012"/>
    </source>
</evidence>
<evidence type="ECO:0000256" key="3">
    <source>
        <dbReference type="ARBA" id="ARBA00023098"/>
    </source>
</evidence>
<feature type="domain" description="PLD phosphodiesterase" evidence="7">
    <location>
        <begin position="347"/>
        <end position="369"/>
    </location>
</feature>
<evidence type="ECO:0000256" key="5">
    <source>
        <dbReference type="ARBA" id="ARBA00040549"/>
    </source>
</evidence>
<dbReference type="GO" id="GO:0016042">
    <property type="term" value="P:lipid catabolic process"/>
    <property type="evidence" value="ECO:0007669"/>
    <property type="project" value="UniProtKB-KW"/>
</dbReference>
<keyword evidence="9" id="KW-1185">Reference proteome</keyword>
<organism evidence="8 9">
    <name type="scientific">Thamnidium elegans</name>
    <dbReference type="NCBI Taxonomy" id="101142"/>
    <lineage>
        <taxon>Eukaryota</taxon>
        <taxon>Fungi</taxon>
        <taxon>Fungi incertae sedis</taxon>
        <taxon>Mucoromycota</taxon>
        <taxon>Mucoromycotina</taxon>
        <taxon>Mucoromycetes</taxon>
        <taxon>Mucorales</taxon>
        <taxon>Mucorineae</taxon>
        <taxon>Mucoraceae</taxon>
        <taxon>Thamnidium</taxon>
    </lineage>
</organism>
<proteinExistence type="inferred from homology"/>
<dbReference type="InterPro" id="IPR001736">
    <property type="entry name" value="PLipase_D/transphosphatidylase"/>
</dbReference>
<dbReference type="Pfam" id="PF13091">
    <property type="entry name" value="PLDc_2"/>
    <property type="match status" value="1"/>
</dbReference>
<dbReference type="PROSITE" id="PS50035">
    <property type="entry name" value="PLD"/>
    <property type="match status" value="1"/>
</dbReference>
<dbReference type="EMBL" id="JAEPRE010000012">
    <property type="protein sequence ID" value="KAG2236842.1"/>
    <property type="molecule type" value="Genomic_DNA"/>
</dbReference>
<keyword evidence="3" id="KW-0443">Lipid metabolism</keyword>
<sequence>MDHIYQLFCIPSPPSVSINDLGGNYNQFLEKSMKSASSLAKDKELKKEASNELSKLLSAKSHSPSNTARTINQMFEEAVKSCHFDRERALIEWLQTCVSSAVEFGLDPSAAQDKIYTEKPPIGNKKTSSDRGIAQSKTKKKPVVQEPEEESEWDDEEFGYDRIGHSDDDYVPTDDEALVPKKQPGRKPSPKKKTECSSSTETETKKPKTARKKKDDQVVPASKKDASFPVIKEGAGSTALHKYIQDIPCIKATSNDVLGNGYFARAFFFPSKDSFNAFLSVINSAKKTIDICVFAFTDDDVADALIAAKKRNVTIQIITDNQQAAGKGADAKRLQESYGIPFKTDNTTGYMHNKFAIIDSKTLINGSFNCARFKNRENVLITNIPQCIKEYQGQFDSLWKEF</sequence>
<evidence type="ECO:0000259" key="7">
    <source>
        <dbReference type="PROSITE" id="PS50035"/>
    </source>
</evidence>
<comment type="caution">
    <text evidence="8">The sequence shown here is derived from an EMBL/GenBank/DDBJ whole genome shotgun (WGS) entry which is preliminary data.</text>
</comment>
<gene>
    <name evidence="8" type="ORF">INT48_002655</name>
</gene>
<feature type="compositionally biased region" description="Acidic residues" evidence="6">
    <location>
        <begin position="146"/>
        <end position="158"/>
    </location>
</feature>
<feature type="compositionally biased region" description="Basic and acidic residues" evidence="6">
    <location>
        <begin position="159"/>
        <end position="168"/>
    </location>
</feature>
<dbReference type="PANTHER" id="PTHR43856:SF1">
    <property type="entry name" value="MITOCHONDRIAL CARDIOLIPIN HYDROLASE"/>
    <property type="match status" value="1"/>
</dbReference>
<evidence type="ECO:0000256" key="1">
    <source>
        <dbReference type="ARBA" id="ARBA00022801"/>
    </source>
</evidence>
<evidence type="ECO:0000313" key="9">
    <source>
        <dbReference type="Proteomes" id="UP000613177"/>
    </source>
</evidence>
<protein>
    <recommendedName>
        <fullName evidence="5">Mitochondrial cardiolipin hydrolase</fullName>
    </recommendedName>
</protein>
<comment type="similarity">
    <text evidence="4">Belongs to the phospholipase D family. MitoPLD/Zucchini subfamily.</text>
</comment>
<feature type="region of interest" description="Disordered" evidence="6">
    <location>
        <begin position="115"/>
        <end position="221"/>
    </location>
</feature>
<evidence type="ECO:0000256" key="2">
    <source>
        <dbReference type="ARBA" id="ARBA00022963"/>
    </source>
</evidence>
<evidence type="ECO:0000313" key="8">
    <source>
        <dbReference type="EMBL" id="KAG2236842.1"/>
    </source>
</evidence>